<name>A0A4U9W8A6_9SPHI</name>
<dbReference type="PANTHER" id="PTHR30572">
    <property type="entry name" value="MEMBRANE COMPONENT OF TRANSPORTER-RELATED"/>
    <property type="match status" value="1"/>
</dbReference>
<dbReference type="GO" id="GO:0022857">
    <property type="term" value="F:transmembrane transporter activity"/>
    <property type="evidence" value="ECO:0007669"/>
    <property type="project" value="TreeGrafter"/>
</dbReference>
<evidence type="ECO:0000256" key="6">
    <source>
        <dbReference type="SAM" id="Phobius"/>
    </source>
</evidence>
<proteinExistence type="predicted"/>
<evidence type="ECO:0000313" key="10">
    <source>
        <dbReference type="Proteomes" id="UP000308196"/>
    </source>
</evidence>
<feature type="transmembrane region" description="Helical" evidence="6">
    <location>
        <begin position="426"/>
        <end position="446"/>
    </location>
</feature>
<keyword evidence="3 6" id="KW-0812">Transmembrane</keyword>
<dbReference type="GeneID" id="78465769"/>
<accession>A0A4U9W8A6</accession>
<feature type="domain" description="MacB-like periplasmic core" evidence="8">
    <location>
        <begin position="426"/>
        <end position="630"/>
    </location>
</feature>
<dbReference type="InterPro" id="IPR050250">
    <property type="entry name" value="Macrolide_Exporter_MacB"/>
</dbReference>
<dbReference type="RefSeq" id="WP_028068668.1">
    <property type="nucleotide sequence ID" value="NZ_CP141191.1"/>
</dbReference>
<feature type="domain" description="ABC3 transporter permease C-terminal" evidence="7">
    <location>
        <begin position="680"/>
        <end position="790"/>
    </location>
</feature>
<dbReference type="STRING" id="1123265.GCA_000686625_00569"/>
<evidence type="ECO:0000259" key="8">
    <source>
        <dbReference type="Pfam" id="PF12704"/>
    </source>
</evidence>
<keyword evidence="9" id="KW-0547">Nucleotide-binding</keyword>
<reference evidence="9 10" key="1">
    <citation type="submission" date="2019-05" db="EMBL/GenBank/DDBJ databases">
        <authorList>
            <consortium name="Pathogen Informatics"/>
        </authorList>
    </citation>
    <scope>NUCLEOTIDE SEQUENCE [LARGE SCALE GENOMIC DNA]</scope>
    <source>
        <strain evidence="9 10">NCTC11429</strain>
    </source>
</reference>
<dbReference type="Proteomes" id="UP000308196">
    <property type="component" value="Chromosome"/>
</dbReference>
<feature type="transmembrane region" description="Helical" evidence="6">
    <location>
        <begin position="382"/>
        <end position="405"/>
    </location>
</feature>
<keyword evidence="2" id="KW-1003">Cell membrane</keyword>
<evidence type="ECO:0000256" key="4">
    <source>
        <dbReference type="ARBA" id="ARBA00022989"/>
    </source>
</evidence>
<sequence>MLKTVWRSILKTKSLSAIHIIGLAISIAAATLLFLTAMFELSFDNFHQDSDRIAMIYKSSEPQTGKKNELSMPTPLAPQLKKDIPSIAYITRYANSTITLKNGDKEFSSNNRFVDIDFFQIFDFPFIAGNKHALSDPGNLILTENMAHNLFGTTDVIGKQIEVNNGGTWQTATVGAVLKNIPANSSLRFSSLFRYENRPGYQEQTQQWENMNHEVFVKMKSELNKLNFSKETQAFTAQFFKSAIDRLKRDGAKADAEGNYYSFHLLPLSKLHSNDFGTGSSISASFPWVLLLISALILFISASNFVNLSLANSISRRREIGTRKTLGGTTWDIVYQLTLESFLLCFIALLLGLTLVYLFLPQFNAMMNYQLKLLELLNPKNLIIFTAVFLILSLIAGGLPAFSAARTNIILSLKGSDKIKSSRLRSTLTILQFAISIILIIATIVISSQMNYIAHKPLGFNKTEVISIPIGSGIDKEDALRQMRTILEQQPWVKSVSASDFNIGMGRDGSLSTSIFGFEHQNREIKTNYMRVDYDYLKTLDIKLIAGRDFDKKFTTDSNALIINKAMAAQFGGADQVLDKKIDINGGSTVIGIMDDFNFRDLRTAIEPLTISVNPKVFTVEYIFVRVAAGQVSLTLDKINDIWKKLNPKASIPASYLDENTQNLYQSERTFSKIVISGTGIAIIISCLGLFGLALLSINTRIKEIGIRKVLGSTVSGIIILLSRDFIRLVLIAFLIAAPFAWWTMHNWLQTFAYRIDIQWWMFVLAGGLAITIAWCTIAWQAFRAASTNIVESLKDE</sequence>
<dbReference type="GO" id="GO:0005524">
    <property type="term" value="F:ATP binding"/>
    <property type="evidence" value="ECO:0007669"/>
    <property type="project" value="UniProtKB-KW"/>
</dbReference>
<feature type="transmembrane region" description="Helical" evidence="6">
    <location>
        <begin position="710"/>
        <end position="738"/>
    </location>
</feature>
<feature type="transmembrane region" description="Helical" evidence="6">
    <location>
        <begin position="333"/>
        <end position="360"/>
    </location>
</feature>
<feature type="domain" description="ABC3 transporter permease C-terminal" evidence="7">
    <location>
        <begin position="292"/>
        <end position="409"/>
    </location>
</feature>
<dbReference type="EMBL" id="LR590484">
    <property type="protein sequence ID" value="VTR55102.1"/>
    <property type="molecule type" value="Genomic_DNA"/>
</dbReference>
<feature type="transmembrane region" description="Helical" evidence="6">
    <location>
        <begin position="20"/>
        <end position="39"/>
    </location>
</feature>
<dbReference type="PANTHER" id="PTHR30572:SF18">
    <property type="entry name" value="ABC-TYPE MACROLIDE FAMILY EXPORT SYSTEM PERMEASE COMPONENT 2"/>
    <property type="match status" value="1"/>
</dbReference>
<keyword evidence="5 6" id="KW-0472">Membrane</keyword>
<dbReference type="GO" id="GO:0005886">
    <property type="term" value="C:plasma membrane"/>
    <property type="evidence" value="ECO:0007669"/>
    <property type="project" value="UniProtKB-SubCell"/>
</dbReference>
<dbReference type="KEGG" id="stha:NCTC11429_05231"/>
<evidence type="ECO:0000256" key="3">
    <source>
        <dbReference type="ARBA" id="ARBA00022692"/>
    </source>
</evidence>
<feature type="transmembrane region" description="Helical" evidence="6">
    <location>
        <begin position="674"/>
        <end position="698"/>
    </location>
</feature>
<comment type="subcellular location">
    <subcellularLocation>
        <location evidence="1">Cell membrane</location>
        <topology evidence="1">Multi-pass membrane protein</topology>
    </subcellularLocation>
</comment>
<feature type="domain" description="MacB-like periplasmic core" evidence="8">
    <location>
        <begin position="16"/>
        <end position="191"/>
    </location>
</feature>
<evidence type="ECO:0000256" key="5">
    <source>
        <dbReference type="ARBA" id="ARBA00023136"/>
    </source>
</evidence>
<keyword evidence="9" id="KW-0067">ATP-binding</keyword>
<evidence type="ECO:0000259" key="7">
    <source>
        <dbReference type="Pfam" id="PF02687"/>
    </source>
</evidence>
<feature type="transmembrane region" description="Helical" evidence="6">
    <location>
        <begin position="288"/>
        <end position="312"/>
    </location>
</feature>
<dbReference type="InterPro" id="IPR003838">
    <property type="entry name" value="ABC3_permease_C"/>
</dbReference>
<keyword evidence="4 6" id="KW-1133">Transmembrane helix</keyword>
<dbReference type="Pfam" id="PF02687">
    <property type="entry name" value="FtsX"/>
    <property type="match status" value="2"/>
</dbReference>
<keyword evidence="9" id="KW-0378">Hydrolase</keyword>
<evidence type="ECO:0000256" key="2">
    <source>
        <dbReference type="ARBA" id="ARBA00022475"/>
    </source>
</evidence>
<protein>
    <submittedName>
        <fullName evidence="9">Macrolide export ATP-binding/permease protein MacB</fullName>
        <ecNumber evidence="9">3.6.3.-</ecNumber>
    </submittedName>
</protein>
<organism evidence="9 10">
    <name type="scientific">Sphingobacterium thalpophilum</name>
    <dbReference type="NCBI Taxonomy" id="259"/>
    <lineage>
        <taxon>Bacteria</taxon>
        <taxon>Pseudomonadati</taxon>
        <taxon>Bacteroidota</taxon>
        <taxon>Sphingobacteriia</taxon>
        <taxon>Sphingobacteriales</taxon>
        <taxon>Sphingobacteriaceae</taxon>
        <taxon>Sphingobacterium</taxon>
    </lineage>
</organism>
<dbReference type="Pfam" id="PF12704">
    <property type="entry name" value="MacB_PCD"/>
    <property type="match status" value="2"/>
</dbReference>
<evidence type="ECO:0000256" key="1">
    <source>
        <dbReference type="ARBA" id="ARBA00004651"/>
    </source>
</evidence>
<dbReference type="InterPro" id="IPR025857">
    <property type="entry name" value="MacB_PCD"/>
</dbReference>
<dbReference type="GO" id="GO:0016787">
    <property type="term" value="F:hydrolase activity"/>
    <property type="evidence" value="ECO:0007669"/>
    <property type="project" value="UniProtKB-KW"/>
</dbReference>
<dbReference type="AlphaFoldDB" id="A0A4U9W8A6"/>
<gene>
    <name evidence="9" type="primary">macB_18</name>
    <name evidence="9" type="ORF">NCTC11429_05231</name>
</gene>
<feature type="transmembrane region" description="Helical" evidence="6">
    <location>
        <begin position="758"/>
        <end position="780"/>
    </location>
</feature>
<dbReference type="EC" id="3.6.3.-" evidence="9"/>
<evidence type="ECO:0000313" key="9">
    <source>
        <dbReference type="EMBL" id="VTR55102.1"/>
    </source>
</evidence>